<dbReference type="EC" id="1.1.1.193" evidence="2"/>
<keyword evidence="3" id="KW-0686">Riboflavin biosynthesis</keyword>
<dbReference type="RefSeq" id="WP_369059539.1">
    <property type="nucleotide sequence ID" value="NZ_CP158375.1"/>
</dbReference>
<dbReference type="Pfam" id="PF01872">
    <property type="entry name" value="RibD_C"/>
    <property type="match status" value="1"/>
</dbReference>
<dbReference type="SUPFAM" id="SSF53597">
    <property type="entry name" value="Dihydrofolate reductase-like"/>
    <property type="match status" value="1"/>
</dbReference>
<dbReference type="Gene3D" id="3.40.430.10">
    <property type="entry name" value="Dihydrofolate Reductase, subunit A"/>
    <property type="match status" value="1"/>
</dbReference>
<organism evidence="7">
    <name type="scientific">Caulobacter sp. 73W</name>
    <dbReference type="NCBI Taxonomy" id="3161137"/>
    <lineage>
        <taxon>Bacteria</taxon>
        <taxon>Pseudomonadati</taxon>
        <taxon>Pseudomonadota</taxon>
        <taxon>Alphaproteobacteria</taxon>
        <taxon>Caulobacterales</taxon>
        <taxon>Caulobacteraceae</taxon>
        <taxon>Caulobacter</taxon>
    </lineage>
</organism>
<dbReference type="InterPro" id="IPR024072">
    <property type="entry name" value="DHFR-like_dom_sf"/>
</dbReference>
<dbReference type="InterPro" id="IPR002734">
    <property type="entry name" value="RibDG_C"/>
</dbReference>
<reference evidence="7" key="1">
    <citation type="submission" date="2024-06" db="EMBL/GenBank/DDBJ databases">
        <title>Caulobacter inopinatus, sp. nov.</title>
        <authorList>
            <person name="Donachie S.P."/>
        </authorList>
    </citation>
    <scope>NUCLEOTIDE SEQUENCE</scope>
    <source>
        <strain evidence="7">73W</strain>
    </source>
</reference>
<dbReference type="InterPro" id="IPR004794">
    <property type="entry name" value="Eubact_RibD"/>
</dbReference>
<comment type="pathway">
    <text evidence="1">Cofactor biosynthesis; riboflavin biosynthesis; 5-amino-6-(D-ribitylamino)uracil from GTP: step 3/4.</text>
</comment>
<dbReference type="GO" id="GO:0008703">
    <property type="term" value="F:5-amino-6-(5-phosphoribosylamino)uracil reductase activity"/>
    <property type="evidence" value="ECO:0007669"/>
    <property type="project" value="UniProtKB-EC"/>
</dbReference>
<evidence type="ECO:0000259" key="6">
    <source>
        <dbReference type="Pfam" id="PF01872"/>
    </source>
</evidence>
<dbReference type="GO" id="GO:0008835">
    <property type="term" value="F:diaminohydroxyphosphoribosylaminopyrimidine deaminase activity"/>
    <property type="evidence" value="ECO:0007669"/>
    <property type="project" value="InterPro"/>
</dbReference>
<dbReference type="InterPro" id="IPR011549">
    <property type="entry name" value="RibD_C"/>
</dbReference>
<evidence type="ECO:0000256" key="2">
    <source>
        <dbReference type="ARBA" id="ARBA00013173"/>
    </source>
</evidence>
<dbReference type="NCBIfam" id="TIGR00326">
    <property type="entry name" value="eubact_ribD"/>
    <property type="match status" value="1"/>
</dbReference>
<sequence>MPKPAMFVTLKLATSLDGRIATASGESRWITGSAARETVHRLRSRHDAVLVGVETALADDPELTVRTAGYEGKQPSRIVLDSRQRLPQTCKLVATARQIPTYVLTTQPAQSRLTDAGVRVLQIPATGERVDLPAAMQTLAGQGIEKLFVEGGGQVASSFLRCGLVDVMEWFRAPVVLGGEGRPGVGALAVEALADAPRFKRVAAATLGDDLWERYERL</sequence>
<evidence type="ECO:0000256" key="4">
    <source>
        <dbReference type="ARBA" id="ARBA00022857"/>
    </source>
</evidence>
<name>A0AB39KSS6_9CAUL</name>
<protein>
    <recommendedName>
        <fullName evidence="2">5-amino-6-(5-phosphoribosylamino)uracil reductase</fullName>
        <ecNumber evidence="2">1.1.1.193</ecNumber>
    </recommendedName>
</protein>
<dbReference type="NCBIfam" id="TIGR00227">
    <property type="entry name" value="ribD_Cterm"/>
    <property type="match status" value="1"/>
</dbReference>
<dbReference type="InterPro" id="IPR050765">
    <property type="entry name" value="Riboflavin_Biosynth_HTPR"/>
</dbReference>
<keyword evidence="7" id="KW-0378">Hydrolase</keyword>
<dbReference type="PANTHER" id="PTHR38011">
    <property type="entry name" value="DIHYDROFOLATE REDUCTASE FAMILY PROTEIN (AFU_ORTHOLOGUE AFUA_8G06820)"/>
    <property type="match status" value="1"/>
</dbReference>
<dbReference type="AlphaFoldDB" id="A0AB39KSS6"/>
<proteinExistence type="predicted"/>
<keyword evidence="5 7" id="KW-0560">Oxidoreductase</keyword>
<dbReference type="GO" id="GO:0009231">
    <property type="term" value="P:riboflavin biosynthetic process"/>
    <property type="evidence" value="ECO:0007669"/>
    <property type="project" value="UniProtKB-KW"/>
</dbReference>
<gene>
    <name evidence="7" type="primary">ribD</name>
    <name evidence="7" type="ORF">ABOZ73_18340</name>
</gene>
<dbReference type="EMBL" id="CP158375">
    <property type="protein sequence ID" value="XDO96699.1"/>
    <property type="molecule type" value="Genomic_DNA"/>
</dbReference>
<accession>A0AB39KSS6</accession>
<evidence type="ECO:0000313" key="7">
    <source>
        <dbReference type="EMBL" id="XDO96699.1"/>
    </source>
</evidence>
<dbReference type="GO" id="GO:0050661">
    <property type="term" value="F:NADP binding"/>
    <property type="evidence" value="ECO:0007669"/>
    <property type="project" value="InterPro"/>
</dbReference>
<keyword evidence="4" id="KW-0521">NADP</keyword>
<evidence type="ECO:0000256" key="3">
    <source>
        <dbReference type="ARBA" id="ARBA00022619"/>
    </source>
</evidence>
<evidence type="ECO:0000256" key="5">
    <source>
        <dbReference type="ARBA" id="ARBA00023002"/>
    </source>
</evidence>
<dbReference type="PANTHER" id="PTHR38011:SF7">
    <property type="entry name" value="2,5-DIAMINO-6-RIBOSYLAMINO-4(3H)-PYRIMIDINONE 5'-PHOSPHATE REDUCTASE"/>
    <property type="match status" value="1"/>
</dbReference>
<feature type="domain" description="Bacterial bifunctional deaminase-reductase C-terminal" evidence="6">
    <location>
        <begin position="7"/>
        <end position="210"/>
    </location>
</feature>
<evidence type="ECO:0000256" key="1">
    <source>
        <dbReference type="ARBA" id="ARBA00004910"/>
    </source>
</evidence>